<feature type="transmembrane region" description="Helical" evidence="2">
    <location>
        <begin position="113"/>
        <end position="135"/>
    </location>
</feature>
<keyword evidence="2" id="KW-0812">Transmembrane</keyword>
<evidence type="ECO:0000313" key="4">
    <source>
        <dbReference type="Proteomes" id="UP001058974"/>
    </source>
</evidence>
<evidence type="ECO:0000313" key="3">
    <source>
        <dbReference type="EMBL" id="KAI5435081.1"/>
    </source>
</evidence>
<proteinExistence type="predicted"/>
<protein>
    <submittedName>
        <fullName evidence="3">Uncharacterized protein</fullName>
    </submittedName>
</protein>
<dbReference type="AlphaFoldDB" id="A0A9D5B9U2"/>
<dbReference type="Gramene" id="Psat02G0178300-T1">
    <property type="protein sequence ID" value="KAI5435081.1"/>
    <property type="gene ID" value="KIW84_021783"/>
</dbReference>
<dbReference type="Proteomes" id="UP001058974">
    <property type="component" value="Chromosome 2"/>
</dbReference>
<accession>A0A9D5B9U2</accession>
<feature type="compositionally biased region" description="Low complexity" evidence="1">
    <location>
        <begin position="1"/>
        <end position="12"/>
    </location>
</feature>
<feature type="compositionally biased region" description="Polar residues" evidence="1">
    <location>
        <begin position="17"/>
        <end position="31"/>
    </location>
</feature>
<keyword evidence="2" id="KW-0472">Membrane</keyword>
<reference evidence="3 4" key="1">
    <citation type="journal article" date="2022" name="Nat. Genet.">
        <title>Improved pea reference genome and pan-genome highlight genomic features and evolutionary characteristics.</title>
        <authorList>
            <person name="Yang T."/>
            <person name="Liu R."/>
            <person name="Luo Y."/>
            <person name="Hu S."/>
            <person name="Wang D."/>
            <person name="Wang C."/>
            <person name="Pandey M.K."/>
            <person name="Ge S."/>
            <person name="Xu Q."/>
            <person name="Li N."/>
            <person name="Li G."/>
            <person name="Huang Y."/>
            <person name="Saxena R.K."/>
            <person name="Ji Y."/>
            <person name="Li M."/>
            <person name="Yan X."/>
            <person name="He Y."/>
            <person name="Liu Y."/>
            <person name="Wang X."/>
            <person name="Xiang C."/>
            <person name="Varshney R.K."/>
            <person name="Ding H."/>
            <person name="Gao S."/>
            <person name="Zong X."/>
        </authorList>
    </citation>
    <scope>NUCLEOTIDE SEQUENCE [LARGE SCALE GENOMIC DNA]</scope>
    <source>
        <strain evidence="3 4">cv. Zhongwan 6</strain>
    </source>
</reference>
<name>A0A9D5B9U2_PEA</name>
<comment type="caution">
    <text evidence="3">The sequence shown here is derived from an EMBL/GenBank/DDBJ whole genome shotgun (WGS) entry which is preliminary data.</text>
</comment>
<sequence length="146" mass="17003">MPLPPQEQCLLPPQRPARSNQKLKQKQISQKNNDREGRHPRKDLIPTSYAHLLPILVNARAIVPKQIEPARFPYSRKHDPHATCGYYAGYVWHSTKTCHVLKARVQELINQKLLCFTPTIMLFFNLFICNIFLYVNVLFNCELACF</sequence>
<keyword evidence="2" id="KW-1133">Transmembrane helix</keyword>
<feature type="region of interest" description="Disordered" evidence="1">
    <location>
        <begin position="1"/>
        <end position="42"/>
    </location>
</feature>
<gene>
    <name evidence="3" type="ORF">KIW84_021783</name>
</gene>
<evidence type="ECO:0000256" key="2">
    <source>
        <dbReference type="SAM" id="Phobius"/>
    </source>
</evidence>
<organism evidence="3 4">
    <name type="scientific">Pisum sativum</name>
    <name type="common">Garden pea</name>
    <name type="synonym">Lathyrus oleraceus</name>
    <dbReference type="NCBI Taxonomy" id="3888"/>
    <lineage>
        <taxon>Eukaryota</taxon>
        <taxon>Viridiplantae</taxon>
        <taxon>Streptophyta</taxon>
        <taxon>Embryophyta</taxon>
        <taxon>Tracheophyta</taxon>
        <taxon>Spermatophyta</taxon>
        <taxon>Magnoliopsida</taxon>
        <taxon>eudicotyledons</taxon>
        <taxon>Gunneridae</taxon>
        <taxon>Pentapetalae</taxon>
        <taxon>rosids</taxon>
        <taxon>fabids</taxon>
        <taxon>Fabales</taxon>
        <taxon>Fabaceae</taxon>
        <taxon>Papilionoideae</taxon>
        <taxon>50 kb inversion clade</taxon>
        <taxon>NPAAA clade</taxon>
        <taxon>Hologalegina</taxon>
        <taxon>IRL clade</taxon>
        <taxon>Fabeae</taxon>
        <taxon>Lathyrus</taxon>
    </lineage>
</organism>
<keyword evidence="4" id="KW-1185">Reference proteome</keyword>
<evidence type="ECO:0000256" key="1">
    <source>
        <dbReference type="SAM" id="MobiDB-lite"/>
    </source>
</evidence>
<dbReference type="EMBL" id="JAMSHJ010000002">
    <property type="protein sequence ID" value="KAI5435081.1"/>
    <property type="molecule type" value="Genomic_DNA"/>
</dbReference>